<dbReference type="Gene3D" id="1.20.1720.10">
    <property type="entry name" value="Multidrug resistance protein D"/>
    <property type="match status" value="1"/>
</dbReference>
<keyword evidence="8" id="KW-1185">Reference proteome</keyword>
<evidence type="ECO:0000256" key="4">
    <source>
        <dbReference type="ARBA" id="ARBA00023136"/>
    </source>
</evidence>
<protein>
    <recommendedName>
        <fullName evidence="6">Major facilitator superfamily (MFS) profile domain-containing protein</fullName>
    </recommendedName>
</protein>
<keyword evidence="3 5" id="KW-1133">Transmembrane helix</keyword>
<sequence length="103" mass="11250">LALFCSALETTIVAASLSALASHFNDFPRSEWIVTAYLVTYSGFLLVFAKLSDIFTLRTILLFGPSFFALFSGLCASSKSMTQLIVFRALQRLGGLVIFSLTL</sequence>
<organism evidence="7 8">
    <name type="scientific">Macrophomina phaseolina</name>
    <dbReference type="NCBI Taxonomy" id="35725"/>
    <lineage>
        <taxon>Eukaryota</taxon>
        <taxon>Fungi</taxon>
        <taxon>Dikarya</taxon>
        <taxon>Ascomycota</taxon>
        <taxon>Pezizomycotina</taxon>
        <taxon>Dothideomycetes</taxon>
        <taxon>Dothideomycetes incertae sedis</taxon>
        <taxon>Botryosphaeriales</taxon>
        <taxon>Botryosphaeriaceae</taxon>
        <taxon>Macrophomina</taxon>
    </lineage>
</organism>
<evidence type="ECO:0000256" key="1">
    <source>
        <dbReference type="ARBA" id="ARBA00004141"/>
    </source>
</evidence>
<dbReference type="SUPFAM" id="SSF103473">
    <property type="entry name" value="MFS general substrate transporter"/>
    <property type="match status" value="1"/>
</dbReference>
<dbReference type="InterPro" id="IPR036259">
    <property type="entry name" value="MFS_trans_sf"/>
</dbReference>
<feature type="domain" description="Major facilitator superfamily (MFS) profile" evidence="6">
    <location>
        <begin position="1"/>
        <end position="103"/>
    </location>
</feature>
<evidence type="ECO:0000256" key="3">
    <source>
        <dbReference type="ARBA" id="ARBA00022989"/>
    </source>
</evidence>
<evidence type="ECO:0000259" key="6">
    <source>
        <dbReference type="PROSITE" id="PS50850"/>
    </source>
</evidence>
<keyword evidence="4 5" id="KW-0472">Membrane</keyword>
<keyword evidence="2 5" id="KW-0812">Transmembrane</keyword>
<evidence type="ECO:0000313" key="8">
    <source>
        <dbReference type="Proteomes" id="UP000774617"/>
    </source>
</evidence>
<dbReference type="EMBL" id="JAGTJR010000010">
    <property type="protein sequence ID" value="KAH7053419.1"/>
    <property type="molecule type" value="Genomic_DNA"/>
</dbReference>
<gene>
    <name evidence="7" type="ORF">B0J12DRAFT_555038</name>
</gene>
<dbReference type="PANTHER" id="PTHR23501:SF43">
    <property type="entry name" value="MULTIDRUG TRANSPORTER, PUTATIVE (AFU_ORTHOLOGUE AFUA_6G03040)-RELATED"/>
    <property type="match status" value="1"/>
</dbReference>
<dbReference type="Pfam" id="PF07690">
    <property type="entry name" value="MFS_1"/>
    <property type="match status" value="1"/>
</dbReference>
<evidence type="ECO:0000256" key="2">
    <source>
        <dbReference type="ARBA" id="ARBA00022692"/>
    </source>
</evidence>
<accession>A0ABQ8GEM5</accession>
<name>A0ABQ8GEM5_9PEZI</name>
<proteinExistence type="predicted"/>
<evidence type="ECO:0000256" key="5">
    <source>
        <dbReference type="SAM" id="Phobius"/>
    </source>
</evidence>
<comment type="subcellular location">
    <subcellularLocation>
        <location evidence="1">Membrane</location>
        <topology evidence="1">Multi-pass membrane protein</topology>
    </subcellularLocation>
</comment>
<dbReference type="Proteomes" id="UP000774617">
    <property type="component" value="Unassembled WGS sequence"/>
</dbReference>
<evidence type="ECO:0000313" key="7">
    <source>
        <dbReference type="EMBL" id="KAH7053419.1"/>
    </source>
</evidence>
<dbReference type="InterPro" id="IPR011701">
    <property type="entry name" value="MFS"/>
</dbReference>
<feature type="non-terminal residue" evidence="7">
    <location>
        <position position="103"/>
    </location>
</feature>
<reference evidence="7 8" key="1">
    <citation type="journal article" date="2021" name="Nat. Commun.">
        <title>Genetic determinants of endophytism in the Arabidopsis root mycobiome.</title>
        <authorList>
            <person name="Mesny F."/>
            <person name="Miyauchi S."/>
            <person name="Thiergart T."/>
            <person name="Pickel B."/>
            <person name="Atanasova L."/>
            <person name="Karlsson M."/>
            <person name="Huettel B."/>
            <person name="Barry K.W."/>
            <person name="Haridas S."/>
            <person name="Chen C."/>
            <person name="Bauer D."/>
            <person name="Andreopoulos W."/>
            <person name="Pangilinan J."/>
            <person name="LaButti K."/>
            <person name="Riley R."/>
            <person name="Lipzen A."/>
            <person name="Clum A."/>
            <person name="Drula E."/>
            <person name="Henrissat B."/>
            <person name="Kohler A."/>
            <person name="Grigoriev I.V."/>
            <person name="Martin F.M."/>
            <person name="Hacquard S."/>
        </authorList>
    </citation>
    <scope>NUCLEOTIDE SEQUENCE [LARGE SCALE GENOMIC DNA]</scope>
    <source>
        <strain evidence="7 8">MPI-SDFR-AT-0080</strain>
    </source>
</reference>
<dbReference type="InterPro" id="IPR020846">
    <property type="entry name" value="MFS_dom"/>
</dbReference>
<feature type="transmembrane region" description="Helical" evidence="5">
    <location>
        <begin position="55"/>
        <end position="74"/>
    </location>
</feature>
<comment type="caution">
    <text evidence="7">The sequence shown here is derived from an EMBL/GenBank/DDBJ whole genome shotgun (WGS) entry which is preliminary data.</text>
</comment>
<feature type="transmembrane region" description="Helical" evidence="5">
    <location>
        <begin position="31"/>
        <end position="48"/>
    </location>
</feature>
<dbReference type="PANTHER" id="PTHR23501">
    <property type="entry name" value="MAJOR FACILITATOR SUPERFAMILY"/>
    <property type="match status" value="1"/>
</dbReference>
<feature type="non-terminal residue" evidence="7">
    <location>
        <position position="1"/>
    </location>
</feature>
<dbReference type="PROSITE" id="PS50850">
    <property type="entry name" value="MFS"/>
    <property type="match status" value="1"/>
</dbReference>